<dbReference type="OrthoDB" id="10263206at2759"/>
<evidence type="ECO:0000259" key="2">
    <source>
        <dbReference type="PROSITE" id="PS50086"/>
    </source>
</evidence>
<dbReference type="EMBL" id="KE346371">
    <property type="protein sequence ID" value="KJE96369.1"/>
    <property type="molecule type" value="Genomic_DNA"/>
</dbReference>
<dbReference type="Proteomes" id="UP000008743">
    <property type="component" value="Unassembled WGS sequence"/>
</dbReference>
<feature type="compositionally biased region" description="Polar residues" evidence="1">
    <location>
        <begin position="1"/>
        <end position="15"/>
    </location>
</feature>
<accession>A0A0D2X4N5</accession>
<dbReference type="STRING" id="595528.A0A0D2X4N5"/>
<evidence type="ECO:0000313" key="3">
    <source>
        <dbReference type="EMBL" id="KJE96369.1"/>
    </source>
</evidence>
<evidence type="ECO:0000256" key="1">
    <source>
        <dbReference type="SAM" id="MobiDB-lite"/>
    </source>
</evidence>
<dbReference type="SUPFAM" id="SSF47923">
    <property type="entry name" value="Ypt/Rab-GAP domain of gyp1p"/>
    <property type="match status" value="3"/>
</dbReference>
<feature type="compositionally biased region" description="Polar residues" evidence="1">
    <location>
        <begin position="272"/>
        <end position="281"/>
    </location>
</feature>
<dbReference type="RefSeq" id="XP_004344328.1">
    <property type="nucleotide sequence ID" value="XM_004344278.2"/>
</dbReference>
<dbReference type="PhylomeDB" id="A0A0D2X4N5"/>
<dbReference type="GO" id="GO:0005096">
    <property type="term" value="F:GTPase activator activity"/>
    <property type="evidence" value="ECO:0007669"/>
    <property type="project" value="TreeGrafter"/>
</dbReference>
<name>A0A0D2X4N5_CAPO3</name>
<dbReference type="SMART" id="SM00164">
    <property type="entry name" value="TBC"/>
    <property type="match status" value="1"/>
</dbReference>
<dbReference type="eggNOG" id="KOG4567">
    <property type="taxonomic scope" value="Eukaryota"/>
</dbReference>
<reference evidence="4" key="1">
    <citation type="submission" date="2011-02" db="EMBL/GenBank/DDBJ databases">
        <title>The Genome Sequence of Capsaspora owczarzaki ATCC 30864.</title>
        <authorList>
            <person name="Russ C."/>
            <person name="Cuomo C."/>
            <person name="Burger G."/>
            <person name="Gray M.W."/>
            <person name="Holland P.W.H."/>
            <person name="King N."/>
            <person name="Lang F.B.F."/>
            <person name="Roger A.J."/>
            <person name="Ruiz-Trillo I."/>
            <person name="Young S.K."/>
            <person name="Zeng Q."/>
            <person name="Gargeya S."/>
            <person name="Alvarado L."/>
            <person name="Berlin A."/>
            <person name="Chapman S.B."/>
            <person name="Chen Z."/>
            <person name="Freedman E."/>
            <person name="Gellesch M."/>
            <person name="Goldberg J."/>
            <person name="Griggs A."/>
            <person name="Gujja S."/>
            <person name="Heilman E."/>
            <person name="Heiman D."/>
            <person name="Howarth C."/>
            <person name="Mehta T."/>
            <person name="Neiman D."/>
            <person name="Pearson M."/>
            <person name="Roberts A."/>
            <person name="Saif S."/>
            <person name="Shea T."/>
            <person name="Shenoy N."/>
            <person name="Sisk P."/>
            <person name="Stolte C."/>
            <person name="Sykes S."/>
            <person name="White J."/>
            <person name="Yandava C."/>
            <person name="Haas B."/>
            <person name="Nusbaum C."/>
            <person name="Birren B."/>
        </authorList>
    </citation>
    <scope>NUCLEOTIDE SEQUENCE</scope>
    <source>
        <strain evidence="4">ATCC 30864</strain>
    </source>
</reference>
<dbReference type="InterPro" id="IPR035969">
    <property type="entry name" value="Rab-GAP_TBC_sf"/>
</dbReference>
<dbReference type="OMA" id="TEFPCEE"/>
<feature type="domain" description="Rab-GAP TBC" evidence="2">
    <location>
        <begin position="105"/>
        <end position="499"/>
    </location>
</feature>
<dbReference type="Gene3D" id="1.10.8.270">
    <property type="entry name" value="putative rabgap domain of human tbc1 domain family member 14 like domains"/>
    <property type="match status" value="1"/>
</dbReference>
<organism evidence="3 4">
    <name type="scientific">Capsaspora owczarzaki (strain ATCC 30864)</name>
    <dbReference type="NCBI Taxonomy" id="595528"/>
    <lineage>
        <taxon>Eukaryota</taxon>
        <taxon>Filasterea</taxon>
        <taxon>Capsaspora</taxon>
    </lineage>
</organism>
<proteinExistence type="predicted"/>
<dbReference type="AlphaFoldDB" id="A0A0D2X4N5"/>
<evidence type="ECO:0000313" key="4">
    <source>
        <dbReference type="Proteomes" id="UP000008743"/>
    </source>
</evidence>
<dbReference type="InterPro" id="IPR000195">
    <property type="entry name" value="Rab-GAP-TBC_dom"/>
</dbReference>
<protein>
    <submittedName>
        <fullName evidence="3">TBC1D13 protein</fullName>
    </submittedName>
</protein>
<dbReference type="FunFam" id="1.10.472.80:FF:000048">
    <property type="entry name" value="TBC domain containing protein"/>
    <property type="match status" value="1"/>
</dbReference>
<feature type="region of interest" description="Disordered" evidence="1">
    <location>
        <begin position="1"/>
        <end position="73"/>
    </location>
</feature>
<dbReference type="InParanoid" id="A0A0D2X4N5"/>
<dbReference type="GO" id="GO:0006886">
    <property type="term" value="P:intracellular protein transport"/>
    <property type="evidence" value="ECO:0007669"/>
    <property type="project" value="TreeGrafter"/>
</dbReference>
<dbReference type="Pfam" id="PF00566">
    <property type="entry name" value="RabGAP-TBC"/>
    <property type="match status" value="1"/>
</dbReference>
<feature type="compositionally biased region" description="Low complexity" evidence="1">
    <location>
        <begin position="16"/>
        <end position="66"/>
    </location>
</feature>
<dbReference type="PROSITE" id="PS50086">
    <property type="entry name" value="TBC_RABGAP"/>
    <property type="match status" value="1"/>
</dbReference>
<feature type="region of interest" description="Disordered" evidence="1">
    <location>
        <begin position="234"/>
        <end position="289"/>
    </location>
</feature>
<dbReference type="Gene3D" id="1.10.10.750">
    <property type="entry name" value="Ypt/Rab-GAP domain of gyp1p, domain 1"/>
    <property type="match status" value="1"/>
</dbReference>
<dbReference type="PANTHER" id="PTHR22957">
    <property type="entry name" value="TBC1 DOMAIN FAMILY MEMBER GTPASE-ACTIVATING PROTEIN"/>
    <property type="match status" value="1"/>
</dbReference>
<sequence>MSDSQPNGNGSDETTPSPSIVSPQPVVADGADPLTHAVLAVPPPAAAAGTTSAPASRPISPAAPVSNGSAPAAAGRSRNAEFEALLEAPVIDIAKLRELSVGGIPETPGTRSLVWKLLLDFLPPDRERWPAVLAGRRALYSNFLDEVIVNPYAATATAQSDHPLNDNAESKWGEFFKDNEMLEQIDKDVRRTLTDISLFQSISHVPRPTSKTGTGITMESLCARVDRACLSTTHSEGGVKKKASTSYTPQAKSKPVALFQDDDDDDDASLFGGSSTSTPTKQKAAKTASADSAPFKNAVLAALIAPVDDPKTAQALDALDLSRSSALSSSTSSLSSSSTELSKSNTESDLMTRGAGHQEAHWEVVERILFVFAKLNPGIAYVQGMNEILGPLYYIFATDRSSEWADHCEADAFFCFTTIMAETRDNFIKHLDDTVAGIGGSMKQLMDLTLAIDPVLHAAMVKKNVQPTFFSFRWITLLFSQEFKLPDVFRLWDSIFAHKLRFGFVLFICAAMIVSVRSRLLAGEFADCIKLLQNYPPEIDIRTITTLAERLAIKWPQFRPQFI</sequence>
<dbReference type="PANTHER" id="PTHR22957:SF27">
    <property type="entry name" value="TBC1 DOMAIN FAMILY MEMBER 13"/>
    <property type="match status" value="1"/>
</dbReference>
<dbReference type="Gene3D" id="1.10.472.80">
    <property type="entry name" value="Ypt/Rab-GAP domain of gyp1p, domain 3"/>
    <property type="match status" value="1"/>
</dbReference>
<dbReference type="FunCoup" id="A0A0D2X4N5">
    <property type="interactions" value="81"/>
</dbReference>
<gene>
    <name evidence="3" type="ORF">CAOG_006707</name>
</gene>
<feature type="region of interest" description="Disordered" evidence="1">
    <location>
        <begin position="328"/>
        <end position="348"/>
    </location>
</feature>
<keyword evidence="4" id="KW-1185">Reference proteome</keyword>